<dbReference type="RefSeq" id="WP_122952078.1">
    <property type="nucleotide sequence ID" value="NZ_CAESAR020000112.1"/>
</dbReference>
<dbReference type="AlphaFoldDB" id="A0A3G3IPZ4"/>
<evidence type="ECO:0000256" key="1">
    <source>
        <dbReference type="SAM" id="SignalP"/>
    </source>
</evidence>
<feature type="signal peptide" evidence="1">
    <location>
        <begin position="1"/>
        <end position="22"/>
    </location>
</feature>
<sequence length="116" mass="13064" precursor="true">MKNFFTFIFGLLVMSISSHSYADSKFVQVADCPNAPSYACCMNPEWKDVLWLSTEDKIISAHESEEACLKVGANFNAAFYNNCIASTEIFNHPHSERIPSECTIKQYPPYPNAKSL</sequence>
<protein>
    <submittedName>
        <fullName evidence="2">Uncharacterized protein</fullName>
    </submittedName>
</protein>
<name>A0A3G3IPZ4_9GAMM</name>
<gene>
    <name evidence="2" type="ORF">MS2017_2006</name>
</gene>
<reference evidence="2 3" key="1">
    <citation type="submission" date="2017-11" db="EMBL/GenBank/DDBJ databases">
        <title>Genome sequence of the bacterial symbiont EPR9N from a vent mussel Bathymodiolus thermophilus.</title>
        <authorList>
            <person name="Won Y.-J."/>
        </authorList>
    </citation>
    <scope>NUCLEOTIDE SEQUENCE [LARGE SCALE GENOMIC DNA]</scope>
    <source>
        <strain evidence="2 3">EPR9N</strain>
    </source>
</reference>
<dbReference type="EMBL" id="CP024634">
    <property type="protein sequence ID" value="AYQ57664.1"/>
    <property type="molecule type" value="Genomic_DNA"/>
</dbReference>
<dbReference type="Proteomes" id="UP000278334">
    <property type="component" value="Chromosome"/>
</dbReference>
<feature type="chain" id="PRO_5017992710" evidence="1">
    <location>
        <begin position="23"/>
        <end position="116"/>
    </location>
</feature>
<keyword evidence="1" id="KW-0732">Signal</keyword>
<dbReference type="KEGG" id="bthg:MS2017_2006"/>
<organism evidence="2 3">
    <name type="scientific">Bathymodiolus thermophilus thioautotrophic gill symbiont</name>
    <dbReference type="NCBI Taxonomy" id="2360"/>
    <lineage>
        <taxon>Bacteria</taxon>
        <taxon>Pseudomonadati</taxon>
        <taxon>Pseudomonadota</taxon>
        <taxon>Gammaproteobacteria</taxon>
        <taxon>sulfur-oxidizing symbionts</taxon>
    </lineage>
</organism>
<evidence type="ECO:0000313" key="3">
    <source>
        <dbReference type="Proteomes" id="UP000278334"/>
    </source>
</evidence>
<accession>A0A3G3IPZ4</accession>
<evidence type="ECO:0000313" key="2">
    <source>
        <dbReference type="EMBL" id="AYQ57664.1"/>
    </source>
</evidence>
<proteinExistence type="predicted"/>